<evidence type="ECO:0000259" key="6">
    <source>
        <dbReference type="Pfam" id="PF05699"/>
    </source>
</evidence>
<organism evidence="7 8">
    <name type="scientific">Homarus americanus</name>
    <name type="common">American lobster</name>
    <dbReference type="NCBI Taxonomy" id="6706"/>
    <lineage>
        <taxon>Eukaryota</taxon>
        <taxon>Metazoa</taxon>
        <taxon>Ecdysozoa</taxon>
        <taxon>Arthropoda</taxon>
        <taxon>Crustacea</taxon>
        <taxon>Multicrustacea</taxon>
        <taxon>Malacostraca</taxon>
        <taxon>Eumalacostraca</taxon>
        <taxon>Eucarida</taxon>
        <taxon>Decapoda</taxon>
        <taxon>Pleocyemata</taxon>
        <taxon>Astacidea</taxon>
        <taxon>Nephropoidea</taxon>
        <taxon>Nephropidae</taxon>
        <taxon>Homarus</taxon>
    </lineage>
</organism>
<gene>
    <name evidence="7" type="ORF">Hamer_G009926</name>
</gene>
<comment type="caution">
    <text evidence="7">The sequence shown here is derived from an EMBL/GenBank/DDBJ whole genome shotgun (WGS) entry which is preliminary data.</text>
</comment>
<evidence type="ECO:0000256" key="2">
    <source>
        <dbReference type="ARBA" id="ARBA00022723"/>
    </source>
</evidence>
<dbReference type="PANTHER" id="PTHR46481">
    <property type="entry name" value="ZINC FINGER BED DOMAIN-CONTAINING PROTEIN 4"/>
    <property type="match status" value="1"/>
</dbReference>
<dbReference type="PANTHER" id="PTHR46481:SF10">
    <property type="entry name" value="ZINC FINGER BED DOMAIN-CONTAINING PROTEIN 39"/>
    <property type="match status" value="1"/>
</dbReference>
<proteinExistence type="predicted"/>
<keyword evidence="5" id="KW-0539">Nucleus</keyword>
<dbReference type="GO" id="GO:0046983">
    <property type="term" value="F:protein dimerization activity"/>
    <property type="evidence" value="ECO:0007669"/>
    <property type="project" value="InterPro"/>
</dbReference>
<keyword evidence="3" id="KW-0863">Zinc-finger</keyword>
<dbReference type="GO" id="GO:0008270">
    <property type="term" value="F:zinc ion binding"/>
    <property type="evidence" value="ECO:0007669"/>
    <property type="project" value="UniProtKB-KW"/>
</dbReference>
<keyword evidence="2" id="KW-0479">Metal-binding</keyword>
<reference evidence="7" key="1">
    <citation type="journal article" date="2021" name="Sci. Adv.">
        <title>The American lobster genome reveals insights on longevity, neural, and immune adaptations.</title>
        <authorList>
            <person name="Polinski J.M."/>
            <person name="Zimin A.V."/>
            <person name="Clark K.F."/>
            <person name="Kohn A.B."/>
            <person name="Sadowski N."/>
            <person name="Timp W."/>
            <person name="Ptitsyn A."/>
            <person name="Khanna P."/>
            <person name="Romanova D.Y."/>
            <person name="Williams P."/>
            <person name="Greenwood S.J."/>
            <person name="Moroz L.L."/>
            <person name="Walt D.R."/>
            <person name="Bodnar A.G."/>
        </authorList>
    </citation>
    <scope>NUCLEOTIDE SEQUENCE</scope>
    <source>
        <strain evidence="7">GMGI-L3</strain>
    </source>
</reference>
<accession>A0A8J5TJX2</accession>
<keyword evidence="4" id="KW-0862">Zinc</keyword>
<comment type="subcellular location">
    <subcellularLocation>
        <location evidence="1">Nucleus</location>
    </subcellularLocation>
</comment>
<evidence type="ECO:0000256" key="1">
    <source>
        <dbReference type="ARBA" id="ARBA00004123"/>
    </source>
</evidence>
<dbReference type="Proteomes" id="UP000747542">
    <property type="component" value="Unassembled WGS sequence"/>
</dbReference>
<dbReference type="AlphaFoldDB" id="A0A8J5TJX2"/>
<dbReference type="GO" id="GO:0005634">
    <property type="term" value="C:nucleus"/>
    <property type="evidence" value="ECO:0007669"/>
    <property type="project" value="UniProtKB-SubCell"/>
</dbReference>
<dbReference type="InterPro" id="IPR052035">
    <property type="entry name" value="ZnF_BED_domain_contain"/>
</dbReference>
<evidence type="ECO:0000256" key="3">
    <source>
        <dbReference type="ARBA" id="ARBA00022771"/>
    </source>
</evidence>
<evidence type="ECO:0000313" key="8">
    <source>
        <dbReference type="Proteomes" id="UP000747542"/>
    </source>
</evidence>
<keyword evidence="8" id="KW-1185">Reference proteome</keyword>
<dbReference type="InterPro" id="IPR012337">
    <property type="entry name" value="RNaseH-like_sf"/>
</dbReference>
<evidence type="ECO:0000313" key="7">
    <source>
        <dbReference type="EMBL" id="KAG7175890.1"/>
    </source>
</evidence>
<dbReference type="SUPFAM" id="SSF53098">
    <property type="entry name" value="Ribonuclease H-like"/>
    <property type="match status" value="1"/>
</dbReference>
<feature type="domain" description="HAT C-terminal dimerisation" evidence="6">
    <location>
        <begin position="203"/>
        <end position="279"/>
    </location>
</feature>
<protein>
    <submittedName>
        <fullName evidence="7">Putative hAT family C-terminal dimerization region-containing protein 23</fullName>
    </submittedName>
</protein>
<dbReference type="InterPro" id="IPR008906">
    <property type="entry name" value="HATC_C_dom"/>
</dbReference>
<evidence type="ECO:0000256" key="4">
    <source>
        <dbReference type="ARBA" id="ARBA00022833"/>
    </source>
</evidence>
<dbReference type="Pfam" id="PF05699">
    <property type="entry name" value="Dimer_Tnp_hAT"/>
    <property type="match status" value="1"/>
</dbReference>
<name>A0A8J5TJX2_HOMAM</name>
<sequence>MLKIYQVMAWHLMKDGMEQGGQIKQILGKVSKLVSLCRKSTVSAEVLSNEFKLQMATCTRWNSQLTTMRSVLRVSPEVWNKLDTPYKLKQYELTTIKELCDILQPFEYVTNQIQGQNMVTSSLVVNCVRGLRAALVSLHEVYKSKLVSVHQSSTETRLNKFESMEAFQLAATLDPRYKLDWCHDYDNEVQDIRDLLTTNSITEVSLYLNQPCLQEDGDALGYWMAKQPEFPVITRLAAHLAIPATSAPVERLFSIAGKLFRPERCNLRDKRFEQLMMIRCNPQ</sequence>
<dbReference type="EMBL" id="JAHLQT010004633">
    <property type="protein sequence ID" value="KAG7175890.1"/>
    <property type="molecule type" value="Genomic_DNA"/>
</dbReference>
<evidence type="ECO:0000256" key="5">
    <source>
        <dbReference type="ARBA" id="ARBA00023242"/>
    </source>
</evidence>